<keyword evidence="6 8" id="KW-1133">Transmembrane helix</keyword>
<reference evidence="10 11" key="1">
    <citation type="submission" date="2023-03" db="EMBL/GenBank/DDBJ databases">
        <title>Bacillus Genome Sequencing.</title>
        <authorList>
            <person name="Dunlap C."/>
        </authorList>
    </citation>
    <scope>NUCLEOTIDE SEQUENCE [LARGE SCALE GENOMIC DNA]</scope>
    <source>
        <strain evidence="10 11">NRS-1717</strain>
    </source>
</reference>
<feature type="transmembrane region" description="Helical" evidence="8">
    <location>
        <begin position="291"/>
        <end position="313"/>
    </location>
</feature>
<keyword evidence="2" id="KW-0813">Transport</keyword>
<dbReference type="PANTHER" id="PTHR23522:SF10">
    <property type="entry name" value="3-PHENYLPROPIONIC ACID TRANSPORTER-RELATED"/>
    <property type="match status" value="1"/>
</dbReference>
<dbReference type="SUPFAM" id="SSF103473">
    <property type="entry name" value="MFS general substrate transporter"/>
    <property type="match status" value="1"/>
</dbReference>
<evidence type="ECO:0000256" key="2">
    <source>
        <dbReference type="ARBA" id="ARBA00022448"/>
    </source>
</evidence>
<protein>
    <submittedName>
        <fullName evidence="10">MFS transporter</fullName>
    </submittedName>
</protein>
<feature type="transmembrane region" description="Helical" evidence="8">
    <location>
        <begin position="237"/>
        <end position="256"/>
    </location>
</feature>
<dbReference type="PANTHER" id="PTHR23522">
    <property type="entry name" value="BLL5896 PROTEIN"/>
    <property type="match status" value="1"/>
</dbReference>
<evidence type="ECO:0000313" key="10">
    <source>
        <dbReference type="EMBL" id="MED4400608.1"/>
    </source>
</evidence>
<dbReference type="PIRSF" id="PIRSF004925">
    <property type="entry name" value="HcaT"/>
    <property type="match status" value="1"/>
</dbReference>
<dbReference type="EMBL" id="JARTFS010000004">
    <property type="protein sequence ID" value="MED4400608.1"/>
    <property type="molecule type" value="Genomic_DNA"/>
</dbReference>
<feature type="transmembrane region" description="Helical" evidence="8">
    <location>
        <begin position="95"/>
        <end position="113"/>
    </location>
</feature>
<name>A0ABU6NV70_9BACI</name>
<keyword evidence="3" id="KW-1003">Cell membrane</keyword>
<feature type="transmembrane region" description="Helical" evidence="8">
    <location>
        <begin position="42"/>
        <end position="63"/>
    </location>
</feature>
<evidence type="ECO:0000256" key="7">
    <source>
        <dbReference type="ARBA" id="ARBA00023136"/>
    </source>
</evidence>
<feature type="transmembrane region" description="Helical" evidence="8">
    <location>
        <begin position="70"/>
        <end position="89"/>
    </location>
</feature>
<keyword evidence="4" id="KW-0997">Cell inner membrane</keyword>
<organism evidence="10 11">
    <name type="scientific">Metabacillus fastidiosus</name>
    <dbReference type="NCBI Taxonomy" id="1458"/>
    <lineage>
        <taxon>Bacteria</taxon>
        <taxon>Bacillati</taxon>
        <taxon>Bacillota</taxon>
        <taxon>Bacilli</taxon>
        <taxon>Bacillales</taxon>
        <taxon>Bacillaceae</taxon>
        <taxon>Metabacillus</taxon>
    </lineage>
</organism>
<comment type="caution">
    <text evidence="10">The sequence shown here is derived from an EMBL/GenBank/DDBJ whole genome shotgun (WGS) entry which is preliminary data.</text>
</comment>
<feature type="transmembrane region" description="Helical" evidence="8">
    <location>
        <begin position="159"/>
        <end position="183"/>
    </location>
</feature>
<feature type="transmembrane region" description="Helical" evidence="8">
    <location>
        <begin position="204"/>
        <end position="225"/>
    </location>
</feature>
<dbReference type="InterPro" id="IPR026032">
    <property type="entry name" value="HcaT-like"/>
</dbReference>
<evidence type="ECO:0000256" key="5">
    <source>
        <dbReference type="ARBA" id="ARBA00022692"/>
    </source>
</evidence>
<evidence type="ECO:0000256" key="6">
    <source>
        <dbReference type="ARBA" id="ARBA00022989"/>
    </source>
</evidence>
<comment type="subcellular location">
    <subcellularLocation>
        <location evidence="1">Cell inner membrane</location>
        <topology evidence="1">Multi-pass membrane protein</topology>
    </subcellularLocation>
</comment>
<feature type="transmembrane region" description="Helical" evidence="8">
    <location>
        <begin position="268"/>
        <end position="285"/>
    </location>
</feature>
<dbReference type="InterPro" id="IPR036259">
    <property type="entry name" value="MFS_trans_sf"/>
</dbReference>
<evidence type="ECO:0000256" key="8">
    <source>
        <dbReference type="SAM" id="Phobius"/>
    </source>
</evidence>
<proteinExistence type="predicted"/>
<evidence type="ECO:0000313" key="11">
    <source>
        <dbReference type="Proteomes" id="UP001342826"/>
    </source>
</evidence>
<dbReference type="RefSeq" id="WP_328014928.1">
    <property type="nucleotide sequence ID" value="NZ_JARTFS010000004.1"/>
</dbReference>
<sequence>MNSQRWMSQNFFIFFITWGIFLPYWTGWLVQAKGLSVTEASLIMGFGLLARGASTMFAFPLASKYWSNQIVILILTICSLIVTVIYIPFSSFVTLFIVTMIFNTVYPALLPAMDSTAGTLVQQDGVNYGRSRSYGSLGFIVSVFINSLIIGYWGEQSILWSMMAGLFLILFMRFLPAPDVVLVKPVAVERNWLQSMRNLWQVKSFPIVLLVVVLIQGAHASYYNYAYIYLQDIGVNSYYIGIILNIAVIFEVFYFVKADHLLTKWQPSSLLLVAAAGSTLRWVLIFSFQNVWVFMLSQSLHALSFGMAHYAFIRYITNNLPKQQISNAQGIYSAVALSLGTALLTLMGGFLYEIVPALAFLGMIVCTLPAIALIIVTRKHYKY</sequence>
<dbReference type="NCBIfam" id="NF037955">
    <property type="entry name" value="mfs"/>
    <property type="match status" value="1"/>
</dbReference>
<dbReference type="Pfam" id="PF12832">
    <property type="entry name" value="MFS_1_like"/>
    <property type="match status" value="1"/>
</dbReference>
<feature type="transmembrane region" description="Helical" evidence="8">
    <location>
        <begin position="12"/>
        <end position="30"/>
    </location>
</feature>
<keyword evidence="11" id="KW-1185">Reference proteome</keyword>
<feature type="transmembrane region" description="Helical" evidence="8">
    <location>
        <begin position="334"/>
        <end position="352"/>
    </location>
</feature>
<evidence type="ECO:0000256" key="3">
    <source>
        <dbReference type="ARBA" id="ARBA00022475"/>
    </source>
</evidence>
<evidence type="ECO:0000256" key="1">
    <source>
        <dbReference type="ARBA" id="ARBA00004429"/>
    </source>
</evidence>
<feature type="transmembrane region" description="Helical" evidence="8">
    <location>
        <begin position="134"/>
        <end position="153"/>
    </location>
</feature>
<evidence type="ECO:0000259" key="9">
    <source>
        <dbReference type="Pfam" id="PF12832"/>
    </source>
</evidence>
<evidence type="ECO:0000256" key="4">
    <source>
        <dbReference type="ARBA" id="ARBA00022519"/>
    </source>
</evidence>
<feature type="transmembrane region" description="Helical" evidence="8">
    <location>
        <begin position="358"/>
        <end position="377"/>
    </location>
</feature>
<keyword evidence="7 8" id="KW-0472">Membrane</keyword>
<dbReference type="Proteomes" id="UP001342826">
    <property type="component" value="Unassembled WGS sequence"/>
</dbReference>
<accession>A0ABU6NV70</accession>
<gene>
    <name evidence="10" type="ORF">P9271_04590</name>
</gene>
<dbReference type="Gene3D" id="1.20.1250.20">
    <property type="entry name" value="MFS general substrate transporter like domains"/>
    <property type="match status" value="2"/>
</dbReference>
<keyword evidence="5 8" id="KW-0812">Transmembrane</keyword>
<dbReference type="InterPro" id="IPR024989">
    <property type="entry name" value="MFS_assoc_dom"/>
</dbReference>
<feature type="domain" description="Major facilitator superfamily associated" evidence="9">
    <location>
        <begin position="6"/>
        <end position="355"/>
    </location>
</feature>